<accession>A0A6J5PVQ5</accession>
<feature type="transmembrane region" description="Helical" evidence="1">
    <location>
        <begin position="12"/>
        <end position="31"/>
    </location>
</feature>
<evidence type="ECO:0000313" key="2">
    <source>
        <dbReference type="EMBL" id="CAB4171534.1"/>
    </source>
</evidence>
<evidence type="ECO:0000313" key="4">
    <source>
        <dbReference type="EMBL" id="CAB5228614.1"/>
    </source>
</evidence>
<dbReference type="EMBL" id="LR797298">
    <property type="protein sequence ID" value="CAB4199756.1"/>
    <property type="molecule type" value="Genomic_DNA"/>
</dbReference>
<protein>
    <submittedName>
        <fullName evidence="2">Uncharacterized protein</fullName>
    </submittedName>
</protein>
<dbReference type="EMBL" id="LR796879">
    <property type="protein sequence ID" value="CAB4171534.1"/>
    <property type="molecule type" value="Genomic_DNA"/>
</dbReference>
<keyword evidence="1" id="KW-0812">Transmembrane</keyword>
<evidence type="ECO:0000313" key="3">
    <source>
        <dbReference type="EMBL" id="CAB4199756.1"/>
    </source>
</evidence>
<dbReference type="EMBL" id="LR798390">
    <property type="protein sequence ID" value="CAB5228614.1"/>
    <property type="molecule type" value="Genomic_DNA"/>
</dbReference>
<keyword evidence="1" id="KW-0472">Membrane</keyword>
<proteinExistence type="predicted"/>
<reference evidence="2" key="1">
    <citation type="submission" date="2020-05" db="EMBL/GenBank/DDBJ databases">
        <authorList>
            <person name="Chiriac C."/>
            <person name="Salcher M."/>
            <person name="Ghai R."/>
            <person name="Kavagutti S V."/>
        </authorList>
    </citation>
    <scope>NUCLEOTIDE SEQUENCE</scope>
</reference>
<name>A0A6J5PVQ5_9CAUD</name>
<organism evidence="2">
    <name type="scientific">uncultured Caudovirales phage</name>
    <dbReference type="NCBI Taxonomy" id="2100421"/>
    <lineage>
        <taxon>Viruses</taxon>
        <taxon>Duplodnaviria</taxon>
        <taxon>Heunggongvirae</taxon>
        <taxon>Uroviricota</taxon>
        <taxon>Caudoviricetes</taxon>
        <taxon>Peduoviridae</taxon>
        <taxon>Maltschvirus</taxon>
        <taxon>Maltschvirus maltsch</taxon>
    </lineage>
</organism>
<keyword evidence="1" id="KW-1133">Transmembrane helix</keyword>
<gene>
    <name evidence="3" type="ORF">UFOVP1345_8</name>
    <name evidence="4" type="ORF">UFOVP1542_8</name>
    <name evidence="2" type="ORF">UFOVP920_8</name>
</gene>
<sequence length="32" mass="3787">MKQHPFESVRWLAYGLLLWAAIIVTAIIFWIV</sequence>
<evidence type="ECO:0000256" key="1">
    <source>
        <dbReference type="SAM" id="Phobius"/>
    </source>
</evidence>